<sequence length="259" mass="29395">MGKYMKKSKITGDVAVMELSTGVLTRAKTLALKRLIKPSPLPNPHDTSFSSSFCYLQLRNRRLEKPPPPCKQLQPKDKTCKPQNPNPDSTCNSISNSSLRLNSLRSGSVGSVPLGCDDRDVQGSFGNNEMMENDVNEVAAEEASFGENNLEHEPRDRSSRESTPCSLIRGSDAIRTPISTTRQIRSTYRGGQNDMQRIIPTPRELEEFFAYAEQQQQRFFMEKYAIVIIIYVHNSVWYNFDIVNDLPLPGRYEWVQVFP</sequence>
<name>A0ACC1CCT1_9ROSI</name>
<keyword evidence="2" id="KW-1185">Reference proteome</keyword>
<protein>
    <submittedName>
        <fullName evidence="1">Uncharacterized protein</fullName>
    </submittedName>
</protein>
<organism evidence="1 2">
    <name type="scientific">Pistacia atlantica</name>
    <dbReference type="NCBI Taxonomy" id="434234"/>
    <lineage>
        <taxon>Eukaryota</taxon>
        <taxon>Viridiplantae</taxon>
        <taxon>Streptophyta</taxon>
        <taxon>Embryophyta</taxon>
        <taxon>Tracheophyta</taxon>
        <taxon>Spermatophyta</taxon>
        <taxon>Magnoliopsida</taxon>
        <taxon>eudicotyledons</taxon>
        <taxon>Gunneridae</taxon>
        <taxon>Pentapetalae</taxon>
        <taxon>rosids</taxon>
        <taxon>malvids</taxon>
        <taxon>Sapindales</taxon>
        <taxon>Anacardiaceae</taxon>
        <taxon>Pistacia</taxon>
    </lineage>
</organism>
<proteinExistence type="predicted"/>
<gene>
    <name evidence="1" type="ORF">Patl1_01602</name>
</gene>
<accession>A0ACC1CCT1</accession>
<evidence type="ECO:0000313" key="2">
    <source>
        <dbReference type="Proteomes" id="UP001164250"/>
    </source>
</evidence>
<comment type="caution">
    <text evidence="1">The sequence shown here is derived from an EMBL/GenBank/DDBJ whole genome shotgun (WGS) entry which is preliminary data.</text>
</comment>
<evidence type="ECO:0000313" key="1">
    <source>
        <dbReference type="EMBL" id="KAJ0113452.1"/>
    </source>
</evidence>
<dbReference type="Proteomes" id="UP001164250">
    <property type="component" value="Chromosome 1"/>
</dbReference>
<reference evidence="2" key="1">
    <citation type="journal article" date="2023" name="G3 (Bethesda)">
        <title>Genome assembly and association tests identify interacting loci associated with vigor, precocity, and sex in interspecific pistachio rootstocks.</title>
        <authorList>
            <person name="Palmer W."/>
            <person name="Jacygrad E."/>
            <person name="Sagayaradj S."/>
            <person name="Cavanaugh K."/>
            <person name="Han R."/>
            <person name="Bertier L."/>
            <person name="Beede B."/>
            <person name="Kafkas S."/>
            <person name="Golino D."/>
            <person name="Preece J."/>
            <person name="Michelmore R."/>
        </authorList>
    </citation>
    <scope>NUCLEOTIDE SEQUENCE [LARGE SCALE GENOMIC DNA]</scope>
</reference>
<dbReference type="EMBL" id="CM047897">
    <property type="protein sequence ID" value="KAJ0113452.1"/>
    <property type="molecule type" value="Genomic_DNA"/>
</dbReference>